<accession>A0A0C9W274</accession>
<gene>
    <name evidence="2" type="ORF">HYDPIDRAFT_117759</name>
</gene>
<reference evidence="2 3" key="1">
    <citation type="submission" date="2014-04" db="EMBL/GenBank/DDBJ databases">
        <title>Evolutionary Origins and Diversification of the Mycorrhizal Mutualists.</title>
        <authorList>
            <consortium name="DOE Joint Genome Institute"/>
            <consortium name="Mycorrhizal Genomics Consortium"/>
            <person name="Kohler A."/>
            <person name="Kuo A."/>
            <person name="Nagy L.G."/>
            <person name="Floudas D."/>
            <person name="Copeland A."/>
            <person name="Barry K.W."/>
            <person name="Cichocki N."/>
            <person name="Veneault-Fourrey C."/>
            <person name="LaButti K."/>
            <person name="Lindquist E.A."/>
            <person name="Lipzen A."/>
            <person name="Lundell T."/>
            <person name="Morin E."/>
            <person name="Murat C."/>
            <person name="Riley R."/>
            <person name="Ohm R."/>
            <person name="Sun H."/>
            <person name="Tunlid A."/>
            <person name="Henrissat B."/>
            <person name="Grigoriev I.V."/>
            <person name="Hibbett D.S."/>
            <person name="Martin F."/>
        </authorList>
    </citation>
    <scope>NUCLEOTIDE SEQUENCE [LARGE SCALE GENOMIC DNA]</scope>
    <source>
        <strain evidence="2 3">MD-312</strain>
    </source>
</reference>
<keyword evidence="1" id="KW-0812">Transmembrane</keyword>
<feature type="transmembrane region" description="Helical" evidence="1">
    <location>
        <begin position="21"/>
        <end position="40"/>
    </location>
</feature>
<dbReference type="HOGENOM" id="CLU_2812706_0_0_1"/>
<sequence length="67" mass="7288">MTKSVIGLSNFVGLGYMSKKISLSLTIVFGVAMQLTRPYVLGDIRHWFARASLELLAGSDLQNGSRA</sequence>
<dbReference type="Proteomes" id="UP000053820">
    <property type="component" value="Unassembled WGS sequence"/>
</dbReference>
<dbReference type="AlphaFoldDB" id="A0A0C9W274"/>
<keyword evidence="3" id="KW-1185">Reference proteome</keyword>
<evidence type="ECO:0000256" key="1">
    <source>
        <dbReference type="SAM" id="Phobius"/>
    </source>
</evidence>
<proteinExistence type="predicted"/>
<evidence type="ECO:0000313" key="2">
    <source>
        <dbReference type="EMBL" id="KIJ60058.1"/>
    </source>
</evidence>
<dbReference type="EMBL" id="KN839877">
    <property type="protein sequence ID" value="KIJ60058.1"/>
    <property type="molecule type" value="Genomic_DNA"/>
</dbReference>
<name>A0A0C9W274_9AGAM</name>
<keyword evidence="1" id="KW-1133">Transmembrane helix</keyword>
<keyword evidence="1" id="KW-0472">Membrane</keyword>
<evidence type="ECO:0000313" key="3">
    <source>
        <dbReference type="Proteomes" id="UP000053820"/>
    </source>
</evidence>
<organism evidence="2 3">
    <name type="scientific">Hydnomerulius pinastri MD-312</name>
    <dbReference type="NCBI Taxonomy" id="994086"/>
    <lineage>
        <taxon>Eukaryota</taxon>
        <taxon>Fungi</taxon>
        <taxon>Dikarya</taxon>
        <taxon>Basidiomycota</taxon>
        <taxon>Agaricomycotina</taxon>
        <taxon>Agaricomycetes</taxon>
        <taxon>Agaricomycetidae</taxon>
        <taxon>Boletales</taxon>
        <taxon>Boletales incertae sedis</taxon>
        <taxon>Leucogyrophana</taxon>
    </lineage>
</organism>
<protein>
    <submittedName>
        <fullName evidence="2">Uncharacterized protein</fullName>
    </submittedName>
</protein>